<dbReference type="Proteomes" id="UP001203058">
    <property type="component" value="Unassembled WGS sequence"/>
</dbReference>
<accession>A0ABS9VML5</accession>
<reference evidence="2 3" key="1">
    <citation type="submission" date="2022-03" db="EMBL/GenBank/DDBJ databases">
        <authorList>
            <person name="Jo J.-H."/>
            <person name="Im W.-T."/>
        </authorList>
    </citation>
    <scope>NUCLEOTIDE SEQUENCE [LARGE SCALE GENOMIC DNA]</scope>
    <source>
        <strain evidence="2 3">SM33</strain>
    </source>
</reference>
<evidence type="ECO:0000313" key="2">
    <source>
        <dbReference type="EMBL" id="MCH8616206.1"/>
    </source>
</evidence>
<keyword evidence="3" id="KW-1185">Reference proteome</keyword>
<sequence>MMLPLAAAALMNAAGASAMVTPDQLPNLFIAACLDGSAATADVSATPIEFSALPSDLRSRLGKPIAAKVWQIPGASPAFLYSLSYTDRGWSPKICGLAAQHLVLRPASAAVETRLRGTPSAGSYKPVEWLNEPAGYRALATRAGGFTILQVNWLTENRAEVPRTQ</sequence>
<dbReference type="EMBL" id="JAKZHW010000001">
    <property type="protein sequence ID" value="MCH8616206.1"/>
    <property type="molecule type" value="Genomic_DNA"/>
</dbReference>
<protein>
    <submittedName>
        <fullName evidence="2">Uncharacterized protein</fullName>
    </submittedName>
</protein>
<dbReference type="RefSeq" id="WP_241447016.1">
    <property type="nucleotide sequence ID" value="NZ_JAKZHW010000001.1"/>
</dbReference>
<feature type="chain" id="PRO_5045994982" evidence="1">
    <location>
        <begin position="19"/>
        <end position="165"/>
    </location>
</feature>
<evidence type="ECO:0000313" key="3">
    <source>
        <dbReference type="Proteomes" id="UP001203058"/>
    </source>
</evidence>
<evidence type="ECO:0000256" key="1">
    <source>
        <dbReference type="SAM" id="SignalP"/>
    </source>
</evidence>
<feature type="signal peptide" evidence="1">
    <location>
        <begin position="1"/>
        <end position="18"/>
    </location>
</feature>
<name>A0ABS9VML5_9SPHN</name>
<organism evidence="2 3">
    <name type="scientific">Sphingomonas telluris</name>
    <dbReference type="NCBI Taxonomy" id="2907998"/>
    <lineage>
        <taxon>Bacteria</taxon>
        <taxon>Pseudomonadati</taxon>
        <taxon>Pseudomonadota</taxon>
        <taxon>Alphaproteobacteria</taxon>
        <taxon>Sphingomonadales</taxon>
        <taxon>Sphingomonadaceae</taxon>
        <taxon>Sphingomonas</taxon>
    </lineage>
</organism>
<proteinExistence type="predicted"/>
<keyword evidence="1" id="KW-0732">Signal</keyword>
<comment type="caution">
    <text evidence="2">The sequence shown here is derived from an EMBL/GenBank/DDBJ whole genome shotgun (WGS) entry which is preliminary data.</text>
</comment>
<gene>
    <name evidence="2" type="ORF">LZ016_08855</name>
</gene>